<evidence type="ECO:0000313" key="4">
    <source>
        <dbReference type="EMBL" id="OPX46461.1"/>
    </source>
</evidence>
<dbReference type="Gene3D" id="2.60.40.710">
    <property type="entry name" value="Endoglucanase-like"/>
    <property type="match status" value="2"/>
</dbReference>
<dbReference type="InterPro" id="IPR050617">
    <property type="entry name" value="E3_ligase_FN3/SPRY"/>
</dbReference>
<dbReference type="RefSeq" id="WP_080062774.1">
    <property type="nucleotide sequence ID" value="NZ_MZGX01000001.1"/>
</dbReference>
<dbReference type="SMART" id="SM01067">
    <property type="entry name" value="CBM_3"/>
    <property type="match status" value="2"/>
</dbReference>
<feature type="domain" description="Fibronectin type-III" evidence="2">
    <location>
        <begin position="877"/>
        <end position="957"/>
    </location>
</feature>
<reference evidence="4 5" key="1">
    <citation type="submission" date="2017-03" db="EMBL/GenBank/DDBJ databases">
        <title>Genome sequence of Clostridium hungatei DSM 14427.</title>
        <authorList>
            <person name="Poehlein A."/>
            <person name="Daniel R."/>
        </authorList>
    </citation>
    <scope>NUCLEOTIDE SEQUENCE [LARGE SCALE GENOMIC DNA]</scope>
    <source>
        <strain evidence="4 5">DSM 14427</strain>
    </source>
</reference>
<proteinExistence type="predicted"/>
<feature type="signal peptide" evidence="1">
    <location>
        <begin position="1"/>
        <end position="23"/>
    </location>
</feature>
<dbReference type="CDD" id="cd00063">
    <property type="entry name" value="FN3"/>
    <property type="match status" value="10"/>
</dbReference>
<keyword evidence="4" id="KW-0378">Hydrolase</keyword>
<accession>A0A1V4ST42</accession>
<evidence type="ECO:0000259" key="3">
    <source>
        <dbReference type="PROSITE" id="PS51172"/>
    </source>
</evidence>
<dbReference type="InterPro" id="IPR013783">
    <property type="entry name" value="Ig-like_fold"/>
</dbReference>
<name>A0A1V4ST42_RUMHU</name>
<gene>
    <name evidence="4" type="primary">celI_1</name>
    <name evidence="4" type="ORF">CLHUN_02800</name>
</gene>
<feature type="domain" description="Fibronectin type-III" evidence="2">
    <location>
        <begin position="958"/>
        <end position="1039"/>
    </location>
</feature>
<organism evidence="4 5">
    <name type="scientific">Ruminiclostridium hungatei</name>
    <name type="common">Clostridium hungatei</name>
    <dbReference type="NCBI Taxonomy" id="48256"/>
    <lineage>
        <taxon>Bacteria</taxon>
        <taxon>Bacillati</taxon>
        <taxon>Bacillota</taxon>
        <taxon>Clostridia</taxon>
        <taxon>Eubacteriales</taxon>
        <taxon>Oscillospiraceae</taxon>
        <taxon>Ruminiclostridium</taxon>
    </lineage>
</organism>
<dbReference type="InterPro" id="IPR036116">
    <property type="entry name" value="FN3_sf"/>
</dbReference>
<dbReference type="EMBL" id="MZGX01000001">
    <property type="protein sequence ID" value="OPX46461.1"/>
    <property type="molecule type" value="Genomic_DNA"/>
</dbReference>
<evidence type="ECO:0000256" key="1">
    <source>
        <dbReference type="SAM" id="SignalP"/>
    </source>
</evidence>
<keyword evidence="1" id="KW-0732">Signal</keyword>
<dbReference type="OrthoDB" id="1736925at2"/>
<dbReference type="SUPFAM" id="SSF49265">
    <property type="entry name" value="Fibronectin type III"/>
    <property type="match status" value="6"/>
</dbReference>
<dbReference type="InterPro" id="IPR001956">
    <property type="entry name" value="CBM3"/>
</dbReference>
<dbReference type="InterPro" id="IPR008965">
    <property type="entry name" value="CBM2/CBM3_carb-bd_dom_sf"/>
</dbReference>
<dbReference type="PROSITE" id="PS50853">
    <property type="entry name" value="FN3"/>
    <property type="match status" value="6"/>
</dbReference>
<sequence length="1304" mass="143248">MRNTKRFLSCLLCLILLFELAFSEIGIADAATTDKLKDMKSVSQTSGTVSKKHLLVSAAEEFSTTSEAVSLKVQMYNSNKASSSNTIFPYYKIYNAGEAPVALSTLKIRYYYTAGGNMEQNFWCDWSGIGSSNVEGAFFKMAEKKKDADTYLEISFRSEAGSLEPGADLEIKCRIAKVDWSNYEQSDDYSFNNTATEYSDWNKTTGYLNGRLVWGLEPGTEGPADITPPSVPENLSSYSISDNEISLVWSPSADDQGVSGYVVYREGMEIARVEGTSFKDLSIQPGITYTYEIAAYDYSANFSGRSRAVMAKAGENISAAIKLQLNNANKSNSSNTIFPWYNVVNTGNVPVNLDTIKLRYYYTVNGDKKQNFWCDWSSAGSSNITGTFIKMPSGVDGADYCLEIGFKSGSGVLQPGKSVELQCRIAKEDWANYSQDDDYSFKVNSAGYADWSKVTGYINGKLIWGQEPIAPISNFRITAASREIALFWDQVLSAAEYELETDGEEIVTVTGTSYIHTDLLPGTIHKYRIRAKNQIMYGPWSEYLTGITLLDMPSGVLKEVSESSITVSWEPVEGAVSYDLEVDGVQLANGTNTWYTLEQLEMGTLHTIRFRAVGRDVAGEWTRLMQIRTLPQVPEGIKTTKTSNSITLEWSSVAGASGYEVEVYGNIEDNGSSTYYTLSGLEPNTQRTFRIRAKNPDGTSAWSPVIAASTLPGASFNVNAEPEARSITVSWERQPGAVYYEIEIDGTEIRKVDENLFEHKNLEPNTEHAYRIRAGNSDGVTGWSPVSKAVTLPDVPANLLISSVASNGISLKWDRVTGVTGYDIEVDGRIIDNGESTGYTHTALTPNTEHNYRVRARTGSVAGAWSSYVKGTTLLPAPGNLKATSWGNEIRLTWDMVLGVAGYEIEIDGTTVDIGLNTEYVQSGLNPGLSHVYRVRARNENGRGDWSTLVTQTTLLAKPSNLMAISKSNSIILSWNSVDGASSYDVMADGKLVGNIGGTTYTHNNLEPNSMHTYRVRAVNSQSAGEWSDMTAAFTTVGVPGNIEAFAKSTEISITWDEVDGAEAYDVMADGKVVANGADTVYTHKKLLPNTVHKYSVRARNKNGESAWSSEVSQLTGPGVPVNIKAIPEISQISLSWEKPEGAAAYEVEVDGEIVEDIKALKFIHKELDPNTRHEYRLRAKNKEGVSGDWSELLEVNTLNELIIDVEKDNCFNFVIAVPKKAGVDSYEITVSYVPEDVEIVDLYAATPKLELETGSIAGTNITIEEIEEGRIVYRVENADKSVVTIIKFISKTNAESRLSYTVK</sequence>
<dbReference type="PROSITE" id="PS51172">
    <property type="entry name" value="CBM3"/>
    <property type="match status" value="2"/>
</dbReference>
<comment type="caution">
    <text evidence="4">The sequence shown here is derived from an EMBL/GenBank/DDBJ whole genome shotgun (WGS) entry which is preliminary data.</text>
</comment>
<feature type="domain" description="Fibronectin type-III" evidence="2">
    <location>
        <begin position="1117"/>
        <end position="1201"/>
    </location>
</feature>
<evidence type="ECO:0000313" key="5">
    <source>
        <dbReference type="Proteomes" id="UP000191554"/>
    </source>
</evidence>
<evidence type="ECO:0000259" key="2">
    <source>
        <dbReference type="PROSITE" id="PS50853"/>
    </source>
</evidence>
<feature type="domain" description="Fibronectin type-III" evidence="2">
    <location>
        <begin position="795"/>
        <end position="876"/>
    </location>
</feature>
<feature type="domain" description="CBM3" evidence="3">
    <location>
        <begin position="317"/>
        <end position="469"/>
    </location>
</feature>
<feature type="domain" description="CBM3" evidence="3">
    <location>
        <begin position="67"/>
        <end position="219"/>
    </location>
</feature>
<dbReference type="STRING" id="48256.CLHUN_02800"/>
<feature type="domain" description="Fibronectin type-III" evidence="2">
    <location>
        <begin position="630"/>
        <end position="713"/>
    </location>
</feature>
<dbReference type="GO" id="GO:0030248">
    <property type="term" value="F:cellulose binding"/>
    <property type="evidence" value="ECO:0007669"/>
    <property type="project" value="InterPro"/>
</dbReference>
<dbReference type="Gene3D" id="2.60.40.10">
    <property type="entry name" value="Immunoglobulins"/>
    <property type="match status" value="10"/>
</dbReference>
<keyword evidence="4" id="KW-0326">Glycosidase</keyword>
<dbReference type="SUPFAM" id="SSF49384">
    <property type="entry name" value="Carbohydrate-binding domain"/>
    <property type="match status" value="2"/>
</dbReference>
<keyword evidence="5" id="KW-1185">Reference proteome</keyword>
<dbReference type="Pfam" id="PF00041">
    <property type="entry name" value="fn3"/>
    <property type="match status" value="4"/>
</dbReference>
<feature type="domain" description="Fibronectin type-III" evidence="2">
    <location>
        <begin position="468"/>
        <end position="551"/>
    </location>
</feature>
<dbReference type="Proteomes" id="UP000191554">
    <property type="component" value="Unassembled WGS sequence"/>
</dbReference>
<protein>
    <submittedName>
        <fullName evidence="4">Endoglucanase 1</fullName>
        <ecNumber evidence="4">3.2.1.4</ecNumber>
    </submittedName>
</protein>
<dbReference type="InterPro" id="IPR003961">
    <property type="entry name" value="FN3_dom"/>
</dbReference>
<dbReference type="Pfam" id="PF00942">
    <property type="entry name" value="CBM_3"/>
    <property type="match status" value="2"/>
</dbReference>
<dbReference type="EC" id="3.2.1.4" evidence="4"/>
<dbReference type="InterPro" id="IPR036966">
    <property type="entry name" value="CBM3_sf"/>
</dbReference>
<dbReference type="PANTHER" id="PTHR24099">
    <property type="entry name" value="E3 UBIQUITIN-PROTEIN LIGASE TRIM36-RELATED"/>
    <property type="match status" value="1"/>
</dbReference>
<feature type="chain" id="PRO_5038553448" evidence="1">
    <location>
        <begin position="24"/>
        <end position="1304"/>
    </location>
</feature>
<dbReference type="GO" id="GO:0008810">
    <property type="term" value="F:cellulase activity"/>
    <property type="evidence" value="ECO:0007669"/>
    <property type="project" value="UniProtKB-EC"/>
</dbReference>
<dbReference type="PANTHER" id="PTHR24099:SF11">
    <property type="entry name" value="FIBRONECTIN TYPE III DOMAIN-CONTAINING 3BA-RELATED"/>
    <property type="match status" value="1"/>
</dbReference>
<dbReference type="SMART" id="SM00060">
    <property type="entry name" value="FN3"/>
    <property type="match status" value="10"/>
</dbReference>
<dbReference type="GO" id="GO:0005975">
    <property type="term" value="P:carbohydrate metabolic process"/>
    <property type="evidence" value="ECO:0007669"/>
    <property type="project" value="InterPro"/>
</dbReference>